<dbReference type="SUPFAM" id="SSF47384">
    <property type="entry name" value="Homodimeric domain of signal transducing histidine kinase"/>
    <property type="match status" value="1"/>
</dbReference>
<organism evidence="10 11">
    <name type="scientific">Nocardioides koreensis</name>
    <dbReference type="NCBI Taxonomy" id="433651"/>
    <lineage>
        <taxon>Bacteria</taxon>
        <taxon>Bacillati</taxon>
        <taxon>Actinomycetota</taxon>
        <taxon>Actinomycetes</taxon>
        <taxon>Propionibacteriales</taxon>
        <taxon>Nocardioidaceae</taxon>
        <taxon>Nocardioides</taxon>
    </lineage>
</organism>
<dbReference type="Pfam" id="PF00989">
    <property type="entry name" value="PAS"/>
    <property type="match status" value="1"/>
</dbReference>
<dbReference type="CDD" id="cd00082">
    <property type="entry name" value="HisKA"/>
    <property type="match status" value="1"/>
</dbReference>
<keyword evidence="6" id="KW-0418">Kinase</keyword>
<evidence type="ECO:0000259" key="8">
    <source>
        <dbReference type="PROSITE" id="PS50109"/>
    </source>
</evidence>
<evidence type="ECO:0000256" key="5">
    <source>
        <dbReference type="ARBA" id="ARBA00022679"/>
    </source>
</evidence>
<dbReference type="InterPro" id="IPR036890">
    <property type="entry name" value="HATPase_C_sf"/>
</dbReference>
<dbReference type="InterPro" id="IPR003594">
    <property type="entry name" value="HATPase_dom"/>
</dbReference>
<protein>
    <recommendedName>
        <fullName evidence="3">histidine kinase</fullName>
        <ecNumber evidence="3">2.7.13.3</ecNumber>
    </recommendedName>
</protein>
<dbReference type="PROSITE" id="PS50109">
    <property type="entry name" value="HIS_KIN"/>
    <property type="match status" value="1"/>
</dbReference>
<evidence type="ECO:0000259" key="9">
    <source>
        <dbReference type="PROSITE" id="PS50112"/>
    </source>
</evidence>
<evidence type="ECO:0000256" key="1">
    <source>
        <dbReference type="ARBA" id="ARBA00000085"/>
    </source>
</evidence>
<dbReference type="InterPro" id="IPR036097">
    <property type="entry name" value="HisK_dim/P_sf"/>
</dbReference>
<dbReference type="InterPro" id="IPR003661">
    <property type="entry name" value="HisK_dim/P_dom"/>
</dbReference>
<keyword evidence="10" id="KW-0067">ATP-binding</keyword>
<dbReference type="Proteomes" id="UP001501771">
    <property type="component" value="Unassembled WGS sequence"/>
</dbReference>
<comment type="caution">
    <text evidence="10">The sequence shown here is derived from an EMBL/GenBank/DDBJ whole genome shotgun (WGS) entry which is preliminary data.</text>
</comment>
<gene>
    <name evidence="10" type="ORF">GCM10009844_19090</name>
</gene>
<keyword evidence="5" id="KW-0808">Transferase</keyword>
<keyword evidence="7" id="KW-0902">Two-component regulatory system</keyword>
<dbReference type="InterPro" id="IPR005467">
    <property type="entry name" value="His_kinase_dom"/>
</dbReference>
<dbReference type="SMART" id="SM00388">
    <property type="entry name" value="HisKA"/>
    <property type="match status" value="1"/>
</dbReference>
<dbReference type="Gene3D" id="3.30.565.10">
    <property type="entry name" value="Histidine kinase-like ATPase, C-terminal domain"/>
    <property type="match status" value="1"/>
</dbReference>
<proteinExistence type="predicted"/>
<keyword evidence="10" id="KW-0547">Nucleotide-binding</keyword>
<dbReference type="Gene3D" id="3.30.450.20">
    <property type="entry name" value="PAS domain"/>
    <property type="match status" value="1"/>
</dbReference>
<dbReference type="PANTHER" id="PTHR43711">
    <property type="entry name" value="TWO-COMPONENT HISTIDINE KINASE"/>
    <property type="match status" value="1"/>
</dbReference>
<dbReference type="PRINTS" id="PR00344">
    <property type="entry name" value="BCTRLSENSOR"/>
</dbReference>
<dbReference type="SMART" id="SM00387">
    <property type="entry name" value="HATPase_c"/>
    <property type="match status" value="1"/>
</dbReference>
<feature type="domain" description="Histidine kinase" evidence="8">
    <location>
        <begin position="129"/>
        <end position="345"/>
    </location>
</feature>
<evidence type="ECO:0000313" key="10">
    <source>
        <dbReference type="EMBL" id="GAA2144906.1"/>
    </source>
</evidence>
<comment type="subcellular location">
    <subcellularLocation>
        <location evidence="2">Cell membrane</location>
    </subcellularLocation>
</comment>
<accession>A0ABN2ZNE5</accession>
<evidence type="ECO:0000313" key="11">
    <source>
        <dbReference type="Proteomes" id="UP001501771"/>
    </source>
</evidence>
<dbReference type="EMBL" id="BAAAQR010000004">
    <property type="protein sequence ID" value="GAA2144906.1"/>
    <property type="molecule type" value="Genomic_DNA"/>
</dbReference>
<evidence type="ECO:0000256" key="7">
    <source>
        <dbReference type="ARBA" id="ARBA00023012"/>
    </source>
</evidence>
<dbReference type="InterPro" id="IPR004358">
    <property type="entry name" value="Sig_transdc_His_kin-like_C"/>
</dbReference>
<dbReference type="SUPFAM" id="SSF55874">
    <property type="entry name" value="ATPase domain of HSP90 chaperone/DNA topoisomerase II/histidine kinase"/>
    <property type="match status" value="1"/>
</dbReference>
<dbReference type="CDD" id="cd00075">
    <property type="entry name" value="HATPase"/>
    <property type="match status" value="1"/>
</dbReference>
<reference evidence="10 11" key="1">
    <citation type="journal article" date="2019" name="Int. J. Syst. Evol. Microbiol.">
        <title>The Global Catalogue of Microorganisms (GCM) 10K type strain sequencing project: providing services to taxonomists for standard genome sequencing and annotation.</title>
        <authorList>
            <consortium name="The Broad Institute Genomics Platform"/>
            <consortium name="The Broad Institute Genome Sequencing Center for Infectious Disease"/>
            <person name="Wu L."/>
            <person name="Ma J."/>
        </authorList>
    </citation>
    <scope>NUCLEOTIDE SEQUENCE [LARGE SCALE GENOMIC DNA]</scope>
    <source>
        <strain evidence="10 11">JCM 16022</strain>
    </source>
</reference>
<evidence type="ECO:0000256" key="2">
    <source>
        <dbReference type="ARBA" id="ARBA00004236"/>
    </source>
</evidence>
<dbReference type="InterPro" id="IPR050736">
    <property type="entry name" value="Sensor_HK_Regulatory"/>
</dbReference>
<dbReference type="Pfam" id="PF02518">
    <property type="entry name" value="HATPase_c"/>
    <property type="match status" value="1"/>
</dbReference>
<dbReference type="RefSeq" id="WP_344150620.1">
    <property type="nucleotide sequence ID" value="NZ_BAAAQR010000004.1"/>
</dbReference>
<dbReference type="PROSITE" id="PS50112">
    <property type="entry name" value="PAS"/>
    <property type="match status" value="1"/>
</dbReference>
<dbReference type="SUPFAM" id="SSF55785">
    <property type="entry name" value="PYP-like sensor domain (PAS domain)"/>
    <property type="match status" value="1"/>
</dbReference>
<dbReference type="Gene3D" id="1.10.287.130">
    <property type="match status" value="1"/>
</dbReference>
<name>A0ABN2ZNE5_9ACTN</name>
<feature type="domain" description="PAS" evidence="9">
    <location>
        <begin position="6"/>
        <end position="55"/>
    </location>
</feature>
<dbReference type="CDD" id="cd00130">
    <property type="entry name" value="PAS"/>
    <property type="match status" value="1"/>
</dbReference>
<dbReference type="Pfam" id="PF00512">
    <property type="entry name" value="HisKA"/>
    <property type="match status" value="1"/>
</dbReference>
<evidence type="ECO:0000256" key="4">
    <source>
        <dbReference type="ARBA" id="ARBA00022553"/>
    </source>
</evidence>
<evidence type="ECO:0000256" key="6">
    <source>
        <dbReference type="ARBA" id="ARBA00022777"/>
    </source>
</evidence>
<dbReference type="EC" id="2.7.13.3" evidence="3"/>
<dbReference type="InterPro" id="IPR035965">
    <property type="entry name" value="PAS-like_dom_sf"/>
</dbReference>
<keyword evidence="11" id="KW-1185">Reference proteome</keyword>
<dbReference type="GO" id="GO:0005524">
    <property type="term" value="F:ATP binding"/>
    <property type="evidence" value="ECO:0007669"/>
    <property type="project" value="UniProtKB-KW"/>
</dbReference>
<dbReference type="InterPro" id="IPR000014">
    <property type="entry name" value="PAS"/>
</dbReference>
<dbReference type="PANTHER" id="PTHR43711:SF1">
    <property type="entry name" value="HISTIDINE KINASE 1"/>
    <property type="match status" value="1"/>
</dbReference>
<sequence>MTAADLDTLADGAVIADAAGVVTRVNLAAGQLLGVRPDDAVGRPLAEVLALKDQDGRDWFSTNCPYLGLATRTAVPEQPWLLPDGSEVLVVARIHRPALAESVDWVAVSLRSGRGRARLDRERSDLVATVAHELRSPLTGVKGFVQALLNRWDKLNDDQKKLMLTTVASDSDRLSRLIAELLDVARIDTGRLQLYPRPCDAATLVTRVVESVRASTSRVIDLDVATDLPEVSADPDKFTQVVTNVVENAVRHGDGTVRVAVEGTGLAEADGGRGVRLVVDDEGSGIPPELRRRVFTKFWKDGARGGSGLGLYIVNGLVRAHGGTVTIDQAPGGGARIVLTWPSEDRRPQA</sequence>
<comment type="catalytic activity">
    <reaction evidence="1">
        <text>ATP + protein L-histidine = ADP + protein N-phospho-L-histidine.</text>
        <dbReference type="EC" id="2.7.13.3"/>
    </reaction>
</comment>
<keyword evidence="4" id="KW-0597">Phosphoprotein</keyword>
<evidence type="ECO:0000256" key="3">
    <source>
        <dbReference type="ARBA" id="ARBA00012438"/>
    </source>
</evidence>
<dbReference type="InterPro" id="IPR013767">
    <property type="entry name" value="PAS_fold"/>
</dbReference>